<dbReference type="PIRSF" id="PIRSF000188">
    <property type="entry name" value="Phe_leu_dh"/>
    <property type="match status" value="1"/>
</dbReference>
<dbReference type="InterPro" id="IPR046346">
    <property type="entry name" value="Aminoacid_DH-like_N_sf"/>
</dbReference>
<dbReference type="InterPro" id="IPR006097">
    <property type="entry name" value="Glu/Leu/Phe/Val/Trp_DH_dimer"/>
</dbReference>
<reference evidence="6 7" key="1">
    <citation type="journal article" date="2023" name="ISME J.">
        <title>Cultivation and genomic characterization of novel and ubiquitous marine nitrite-oxidizing bacteria from the Nitrospirales.</title>
        <authorList>
            <person name="Mueller A.J."/>
            <person name="Daebeler A."/>
            <person name="Herbold C.W."/>
            <person name="Kirkegaard R.H."/>
            <person name="Daims H."/>
        </authorList>
    </citation>
    <scope>NUCLEOTIDE SEQUENCE [LARGE SCALE GENOMIC DNA]</scope>
    <source>
        <strain evidence="6 7">EB</strain>
    </source>
</reference>
<feature type="domain" description="Glutamate/phenylalanine/leucine/valine/L-tryptophan dehydrogenase C-terminal" evidence="5">
    <location>
        <begin position="144"/>
        <end position="344"/>
    </location>
</feature>
<proteinExistence type="inferred from homology"/>
<dbReference type="RefSeq" id="WP_313833324.1">
    <property type="nucleotide sequence ID" value="NZ_JAQOUE010000001.1"/>
</dbReference>
<dbReference type="InterPro" id="IPR033524">
    <property type="entry name" value="Glu/Leu/Phe/Val_DH_AS"/>
</dbReference>
<dbReference type="CDD" id="cd01075">
    <property type="entry name" value="NAD_bind_Leu_Phe_Val_DH"/>
    <property type="match status" value="1"/>
</dbReference>
<keyword evidence="3" id="KW-0520">NAD</keyword>
<name>A0ABU3K921_9BACT</name>
<accession>A0ABU3K921</accession>
<dbReference type="SUPFAM" id="SSF51735">
    <property type="entry name" value="NAD(P)-binding Rossmann-fold domains"/>
    <property type="match status" value="1"/>
</dbReference>
<dbReference type="InterPro" id="IPR006095">
    <property type="entry name" value="Glu/Leu/Phe/Val/Trp_DH"/>
</dbReference>
<gene>
    <name evidence="6" type="ORF">PPG34_10900</name>
</gene>
<dbReference type="InterPro" id="IPR036291">
    <property type="entry name" value="NAD(P)-bd_dom_sf"/>
</dbReference>
<dbReference type="InterPro" id="IPR006096">
    <property type="entry name" value="Glu/Leu/Phe/Val/Trp_DH_C"/>
</dbReference>
<evidence type="ECO:0000313" key="7">
    <source>
        <dbReference type="Proteomes" id="UP001250932"/>
    </source>
</evidence>
<evidence type="ECO:0000259" key="5">
    <source>
        <dbReference type="SMART" id="SM00839"/>
    </source>
</evidence>
<dbReference type="PANTHER" id="PTHR42722">
    <property type="entry name" value="LEUCINE DEHYDROGENASE"/>
    <property type="match status" value="1"/>
</dbReference>
<dbReference type="Pfam" id="PF02812">
    <property type="entry name" value="ELFV_dehydrog_N"/>
    <property type="match status" value="1"/>
</dbReference>
<dbReference type="InterPro" id="IPR016211">
    <property type="entry name" value="Glu/Phe/Leu/Val/Trp_DH_bac/arc"/>
</dbReference>
<dbReference type="PANTHER" id="PTHR42722:SF1">
    <property type="entry name" value="VALINE DEHYDROGENASE"/>
    <property type="match status" value="1"/>
</dbReference>
<evidence type="ECO:0000313" key="6">
    <source>
        <dbReference type="EMBL" id="MDT7042862.1"/>
    </source>
</evidence>
<dbReference type="PRINTS" id="PR00082">
    <property type="entry name" value="GLFDHDRGNASE"/>
</dbReference>
<protein>
    <submittedName>
        <fullName evidence="6">Glu/Leu/Phe/Val dehydrogenase dimerization domain-containing protein</fullName>
    </submittedName>
</protein>
<dbReference type="SMART" id="SM00839">
    <property type="entry name" value="ELFV_dehydrog"/>
    <property type="match status" value="1"/>
</dbReference>
<dbReference type="SUPFAM" id="SSF53223">
    <property type="entry name" value="Aminoacid dehydrogenase-like, N-terminal domain"/>
    <property type="match status" value="1"/>
</dbReference>
<comment type="similarity">
    <text evidence="1 4">Belongs to the Glu/Leu/Phe/Val dehydrogenases family.</text>
</comment>
<keyword evidence="7" id="KW-1185">Reference proteome</keyword>
<dbReference type="PROSITE" id="PS00074">
    <property type="entry name" value="GLFV_DEHYDROGENASE"/>
    <property type="match status" value="1"/>
</dbReference>
<keyword evidence="2 4" id="KW-0560">Oxidoreductase</keyword>
<evidence type="ECO:0000256" key="2">
    <source>
        <dbReference type="ARBA" id="ARBA00023002"/>
    </source>
</evidence>
<sequence>MLEIKHLKVKGFETVAVGKDPAANFHAIIAVHSTRLGPSLGGIRMWPYKNEKEALQDVLRLANAMSKKAAISGLQVGGGKAVIIGNPEKEKTPTVLHLMGALIDSLKGQYIAAKDSGIVPEDLNVVSEKTRHVTGTTGKHGGSGDPSLSTAKGVLKGMQAASQVVFGSQNLNNRVVAIQGVGHVGWNLGNLLVKHGANLIVADLQQERAARAQRAWKAEVVPLSRIHRVPADIFAPCALGGVLNAKTIPQLRASIVAGGANNQFLDEERDPYLLMRRNIVHVPDYVLNAGGLIQLVVREVLHQRRVASWINNIQRTVRQVLTESLRDNLPPLIVANRLALEKIGT</sequence>
<organism evidence="6 7">
    <name type="scientific">Candidatus Nitronereus thalassa</name>
    <dbReference type="NCBI Taxonomy" id="3020898"/>
    <lineage>
        <taxon>Bacteria</taxon>
        <taxon>Pseudomonadati</taxon>
        <taxon>Nitrospirota</taxon>
        <taxon>Nitrospiria</taxon>
        <taxon>Nitrospirales</taxon>
        <taxon>Nitrospiraceae</taxon>
        <taxon>Candidatus Nitronereus</taxon>
    </lineage>
</organism>
<dbReference type="EMBL" id="JAQOUE010000001">
    <property type="protein sequence ID" value="MDT7042862.1"/>
    <property type="molecule type" value="Genomic_DNA"/>
</dbReference>
<evidence type="ECO:0000256" key="3">
    <source>
        <dbReference type="ARBA" id="ARBA00023027"/>
    </source>
</evidence>
<dbReference type="Gene3D" id="3.40.50.720">
    <property type="entry name" value="NAD(P)-binding Rossmann-like Domain"/>
    <property type="match status" value="1"/>
</dbReference>
<dbReference type="Proteomes" id="UP001250932">
    <property type="component" value="Unassembled WGS sequence"/>
</dbReference>
<evidence type="ECO:0000256" key="1">
    <source>
        <dbReference type="ARBA" id="ARBA00006382"/>
    </source>
</evidence>
<dbReference type="Pfam" id="PF00208">
    <property type="entry name" value="ELFV_dehydrog"/>
    <property type="match status" value="1"/>
</dbReference>
<evidence type="ECO:0000256" key="4">
    <source>
        <dbReference type="RuleBase" id="RU004417"/>
    </source>
</evidence>
<dbReference type="Gene3D" id="3.40.50.10860">
    <property type="entry name" value="Leucine Dehydrogenase, chain A, domain 1"/>
    <property type="match status" value="1"/>
</dbReference>
<comment type="caution">
    <text evidence="6">The sequence shown here is derived from an EMBL/GenBank/DDBJ whole genome shotgun (WGS) entry which is preliminary data.</text>
</comment>